<keyword evidence="2" id="KW-1185">Reference proteome</keyword>
<gene>
    <name evidence="1" type="ORF">BpHYR1_049749</name>
</gene>
<dbReference type="Proteomes" id="UP000276133">
    <property type="component" value="Unassembled WGS sequence"/>
</dbReference>
<dbReference type="AlphaFoldDB" id="A0A3M7Q6X5"/>
<organism evidence="1 2">
    <name type="scientific">Brachionus plicatilis</name>
    <name type="common">Marine rotifer</name>
    <name type="synonym">Brachionus muelleri</name>
    <dbReference type="NCBI Taxonomy" id="10195"/>
    <lineage>
        <taxon>Eukaryota</taxon>
        <taxon>Metazoa</taxon>
        <taxon>Spiralia</taxon>
        <taxon>Gnathifera</taxon>
        <taxon>Rotifera</taxon>
        <taxon>Eurotatoria</taxon>
        <taxon>Monogononta</taxon>
        <taxon>Pseudotrocha</taxon>
        <taxon>Ploima</taxon>
        <taxon>Brachionidae</taxon>
        <taxon>Brachionus</taxon>
    </lineage>
</organism>
<sequence>MQHHCIVFLRKIFTSKVFKNDSLTKIHFYSHSFSNPDIPEARFGDDKEKLKIKEKYLKKETITGFYENKDYFLHIEFQKVVVKNINDTFFQFHSFQLNLEI</sequence>
<protein>
    <submittedName>
        <fullName evidence="1">Uncharacterized protein</fullName>
    </submittedName>
</protein>
<comment type="caution">
    <text evidence="1">The sequence shown here is derived from an EMBL/GenBank/DDBJ whole genome shotgun (WGS) entry which is preliminary data.</text>
</comment>
<name>A0A3M7Q6X5_BRAPC</name>
<accession>A0A3M7Q6X5</accession>
<evidence type="ECO:0000313" key="2">
    <source>
        <dbReference type="Proteomes" id="UP000276133"/>
    </source>
</evidence>
<evidence type="ECO:0000313" key="1">
    <source>
        <dbReference type="EMBL" id="RNA06761.1"/>
    </source>
</evidence>
<dbReference type="EMBL" id="REGN01007295">
    <property type="protein sequence ID" value="RNA06761.1"/>
    <property type="molecule type" value="Genomic_DNA"/>
</dbReference>
<reference evidence="1 2" key="1">
    <citation type="journal article" date="2018" name="Sci. Rep.">
        <title>Genomic signatures of local adaptation to the degree of environmental predictability in rotifers.</title>
        <authorList>
            <person name="Franch-Gras L."/>
            <person name="Hahn C."/>
            <person name="Garcia-Roger E.M."/>
            <person name="Carmona M.J."/>
            <person name="Serra M."/>
            <person name="Gomez A."/>
        </authorList>
    </citation>
    <scope>NUCLEOTIDE SEQUENCE [LARGE SCALE GENOMIC DNA]</scope>
    <source>
        <strain evidence="1">HYR1</strain>
    </source>
</reference>
<proteinExistence type="predicted"/>